<organism evidence="1">
    <name type="scientific">marine sediment metagenome</name>
    <dbReference type="NCBI Taxonomy" id="412755"/>
    <lineage>
        <taxon>unclassified sequences</taxon>
        <taxon>metagenomes</taxon>
        <taxon>ecological metagenomes</taxon>
    </lineage>
</organism>
<proteinExistence type="predicted"/>
<reference evidence="1" key="1">
    <citation type="journal article" date="2015" name="Nature">
        <title>Complex archaea that bridge the gap between prokaryotes and eukaryotes.</title>
        <authorList>
            <person name="Spang A."/>
            <person name="Saw J.H."/>
            <person name="Jorgensen S.L."/>
            <person name="Zaremba-Niedzwiedzka K."/>
            <person name="Martijn J."/>
            <person name="Lind A.E."/>
            <person name="van Eijk R."/>
            <person name="Schleper C."/>
            <person name="Guy L."/>
            <person name="Ettema T.J."/>
        </authorList>
    </citation>
    <scope>NUCLEOTIDE SEQUENCE</scope>
</reference>
<comment type="caution">
    <text evidence="1">The sequence shown here is derived from an EMBL/GenBank/DDBJ whole genome shotgun (WGS) entry which is preliminary data.</text>
</comment>
<protein>
    <submittedName>
        <fullName evidence="1">Uncharacterized protein</fullName>
    </submittedName>
</protein>
<accession>A0A0F9MEB8</accession>
<evidence type="ECO:0000313" key="1">
    <source>
        <dbReference type="EMBL" id="KKM67522.1"/>
    </source>
</evidence>
<dbReference type="AlphaFoldDB" id="A0A0F9MEB8"/>
<dbReference type="EMBL" id="LAZR01010332">
    <property type="protein sequence ID" value="KKM67522.1"/>
    <property type="molecule type" value="Genomic_DNA"/>
</dbReference>
<sequence>MVTDQPQIDLWDEILEDDEALERAIAAYAEDKDARSHTRELKTKRDKAISDAGLLNRTVGTTIRIGQWQLKIGENEEKDISFTRGGNKAIREVQRIPE</sequence>
<gene>
    <name evidence="1" type="ORF">LCGC14_1470270</name>
</gene>
<name>A0A0F9MEB8_9ZZZZ</name>